<dbReference type="InterPro" id="IPR029065">
    <property type="entry name" value="Enolase_C-like"/>
</dbReference>
<feature type="domain" description="Mandelate racemase/muconate lactonizing enzyme C-terminal" evidence="2">
    <location>
        <begin position="110"/>
        <end position="203"/>
    </location>
</feature>
<dbReference type="SUPFAM" id="SSF51604">
    <property type="entry name" value="Enolase C-terminal domain-like"/>
    <property type="match status" value="1"/>
</dbReference>
<dbReference type="GO" id="GO:0046872">
    <property type="term" value="F:metal ion binding"/>
    <property type="evidence" value="ECO:0007669"/>
    <property type="project" value="UniProtKB-KW"/>
</dbReference>
<dbReference type="Pfam" id="PF18374">
    <property type="entry name" value="Enolase_like_N"/>
    <property type="match status" value="1"/>
</dbReference>
<dbReference type="SFLD" id="SFLDF00009">
    <property type="entry name" value="o-succinylbenzoate_synthase"/>
    <property type="match status" value="1"/>
</dbReference>
<dbReference type="SMART" id="SM00922">
    <property type="entry name" value="MR_MLE"/>
    <property type="match status" value="1"/>
</dbReference>
<dbReference type="InterPro" id="IPR036849">
    <property type="entry name" value="Enolase-like_C_sf"/>
</dbReference>
<dbReference type="InterPro" id="IPR013342">
    <property type="entry name" value="Mandelate_racemase_C"/>
</dbReference>
<dbReference type="SFLD" id="SFLDG00180">
    <property type="entry name" value="muconate_cycloisomerase"/>
    <property type="match status" value="1"/>
</dbReference>
<evidence type="ECO:0000259" key="2">
    <source>
        <dbReference type="SMART" id="SM00922"/>
    </source>
</evidence>
<dbReference type="EMBL" id="CAFBOU010000086">
    <property type="protein sequence ID" value="CAB4996673.1"/>
    <property type="molecule type" value="Genomic_DNA"/>
</dbReference>
<accession>A0A6J7P0T6</accession>
<name>A0A6J7P0T6_9ZZZZ</name>
<dbReference type="Gene3D" id="3.20.20.120">
    <property type="entry name" value="Enolase-like C-terminal domain"/>
    <property type="match status" value="1"/>
</dbReference>
<proteinExistence type="predicted"/>
<protein>
    <submittedName>
        <fullName evidence="3">Unannotated protein</fullName>
    </submittedName>
</protein>
<dbReference type="AlphaFoldDB" id="A0A6J7P0T6"/>
<reference evidence="3" key="1">
    <citation type="submission" date="2020-05" db="EMBL/GenBank/DDBJ databases">
        <authorList>
            <person name="Chiriac C."/>
            <person name="Salcher M."/>
            <person name="Ghai R."/>
            <person name="Kavagutti S V."/>
        </authorList>
    </citation>
    <scope>NUCLEOTIDE SEQUENCE</scope>
</reference>
<gene>
    <name evidence="3" type="ORF">UFOPK4010_00934</name>
</gene>
<evidence type="ECO:0000256" key="1">
    <source>
        <dbReference type="ARBA" id="ARBA00022723"/>
    </source>
</evidence>
<dbReference type="PANTHER" id="PTHR48073:SF2">
    <property type="entry name" value="O-SUCCINYLBENZOATE SYNTHASE"/>
    <property type="match status" value="1"/>
</dbReference>
<sequence>MLTRKSAHLTLVNSQSVHNFGKINMSLQLFSTMRVVALPTKTNFRGINIREVALFKGEYGWGEFSPFLEYGSEESAPWLMCAIEAATKPRPKFYRKSVKVNGTIPALNDPADIERIVDSFPGVKTFKVKVGDNLSEDIARLAKVRSLRPKAKLRIDVNGNWQVATAVTNLRSIYENIGPLEYVEQPCATIEELRNLKEKLHVNIPIAGDEVLRKAANPFTIDLNGAIDILALKVQPLGGIARAHMLAEHHKLPVVISSALESAVGINYGLQLAASFADLDFDCGLGTGSLLSANVADLPIINGEIEITDFEPNFSAHEVAPDRFDWWKNRVMKTWEQIK</sequence>
<dbReference type="PANTHER" id="PTHR48073">
    <property type="entry name" value="O-SUCCINYLBENZOATE SYNTHASE-RELATED"/>
    <property type="match status" value="1"/>
</dbReference>
<evidence type="ECO:0000313" key="3">
    <source>
        <dbReference type="EMBL" id="CAB4996673.1"/>
    </source>
</evidence>
<organism evidence="3">
    <name type="scientific">freshwater metagenome</name>
    <dbReference type="NCBI Taxonomy" id="449393"/>
    <lineage>
        <taxon>unclassified sequences</taxon>
        <taxon>metagenomes</taxon>
        <taxon>ecological metagenomes</taxon>
    </lineage>
</organism>
<keyword evidence="1" id="KW-0479">Metal-binding</keyword>
<dbReference type="SFLD" id="SFLDS00001">
    <property type="entry name" value="Enolase"/>
    <property type="match status" value="1"/>
</dbReference>
<dbReference type="Pfam" id="PF13378">
    <property type="entry name" value="MR_MLE_C"/>
    <property type="match status" value="1"/>
</dbReference>
<dbReference type="NCBIfam" id="NF002782">
    <property type="entry name" value="PRK02901.1"/>
    <property type="match status" value="1"/>
</dbReference>
<dbReference type="CDD" id="cd03320">
    <property type="entry name" value="OSBS"/>
    <property type="match status" value="1"/>
</dbReference>